<dbReference type="Gene3D" id="3.60.10.10">
    <property type="entry name" value="Endonuclease/exonuclease/phosphatase"/>
    <property type="match status" value="1"/>
</dbReference>
<dbReference type="PANTHER" id="PTHR33776:SF3">
    <property type="entry name" value="PHD-TYPE DOMAIN-CONTAINING PROTEIN"/>
    <property type="match status" value="1"/>
</dbReference>
<name>A0A131Y883_IXORI</name>
<feature type="domain" description="Endonuclease/exonuclease/phosphatase" evidence="1">
    <location>
        <begin position="8"/>
        <end position="142"/>
    </location>
</feature>
<dbReference type="InterPro" id="IPR005135">
    <property type="entry name" value="Endo/exonuclease/phosphatase"/>
</dbReference>
<dbReference type="InterPro" id="IPR036691">
    <property type="entry name" value="Endo/exonu/phosph_ase_sf"/>
</dbReference>
<evidence type="ECO:0000313" key="2">
    <source>
        <dbReference type="EMBL" id="JAP74141.1"/>
    </source>
</evidence>
<dbReference type="GO" id="GO:0003824">
    <property type="term" value="F:catalytic activity"/>
    <property type="evidence" value="ECO:0007669"/>
    <property type="project" value="InterPro"/>
</dbReference>
<dbReference type="Pfam" id="PF03372">
    <property type="entry name" value="Exo_endo_phos"/>
    <property type="match status" value="1"/>
</dbReference>
<sequence length="157" mass="18032">LKCLHVNAQSARNKVPDIELLLDQFGFLFDIVMLTETWYSDNDNVLSLPAYNTHFLNRTSRRGGGVALLSRRDMNCEFLIDYCTVTKDYEVLCVRCNQNVFVVCYRPPDGNVATFFEFLDCFLIFINDHNYNVICGGDFNIDMLVDTAMKGEMLTII</sequence>
<dbReference type="AlphaFoldDB" id="A0A131Y883"/>
<dbReference type="EMBL" id="GEFM01001655">
    <property type="protein sequence ID" value="JAP74141.1"/>
    <property type="molecule type" value="mRNA"/>
</dbReference>
<protein>
    <submittedName>
        <fullName evidence="2">Putative tick transposon</fullName>
    </submittedName>
</protein>
<proteinExistence type="evidence at transcript level"/>
<accession>A0A131Y883</accession>
<evidence type="ECO:0000259" key="1">
    <source>
        <dbReference type="Pfam" id="PF03372"/>
    </source>
</evidence>
<dbReference type="SUPFAM" id="SSF56219">
    <property type="entry name" value="DNase I-like"/>
    <property type="match status" value="1"/>
</dbReference>
<reference evidence="2" key="1">
    <citation type="submission" date="2016-02" db="EMBL/GenBank/DDBJ databases">
        <title>RNAseq analyses of the midgut from blood- or serum-fed Ixodes ricinus ticks.</title>
        <authorList>
            <person name="Perner J."/>
            <person name="Provaznik J."/>
            <person name="Schrenkova J."/>
            <person name="Urbanova V."/>
            <person name="Ribeiro J.M."/>
            <person name="Kopacek P."/>
        </authorList>
    </citation>
    <scope>NUCLEOTIDE SEQUENCE</scope>
    <source>
        <tissue evidence="2">Gut</tissue>
    </source>
</reference>
<feature type="non-terminal residue" evidence="2">
    <location>
        <position position="1"/>
    </location>
</feature>
<dbReference type="PANTHER" id="PTHR33776">
    <property type="entry name" value="ENDO/EXONUCLEASE/PHOSPHATASE DOMAIN-CONTAINING PROTEIN"/>
    <property type="match status" value="1"/>
</dbReference>
<organism evidence="2">
    <name type="scientific">Ixodes ricinus</name>
    <name type="common">Common tick</name>
    <name type="synonym">Acarus ricinus</name>
    <dbReference type="NCBI Taxonomy" id="34613"/>
    <lineage>
        <taxon>Eukaryota</taxon>
        <taxon>Metazoa</taxon>
        <taxon>Ecdysozoa</taxon>
        <taxon>Arthropoda</taxon>
        <taxon>Chelicerata</taxon>
        <taxon>Arachnida</taxon>
        <taxon>Acari</taxon>
        <taxon>Parasitiformes</taxon>
        <taxon>Ixodida</taxon>
        <taxon>Ixodoidea</taxon>
        <taxon>Ixodidae</taxon>
        <taxon>Ixodinae</taxon>
        <taxon>Ixodes</taxon>
    </lineage>
</organism>
<feature type="non-terminal residue" evidence="2">
    <location>
        <position position="157"/>
    </location>
</feature>